<evidence type="ECO:0000313" key="5">
    <source>
        <dbReference type="Proteomes" id="UP000682733"/>
    </source>
</evidence>
<dbReference type="InterPro" id="IPR003117">
    <property type="entry name" value="cAMP_dep_PK_reg_su_I/II_a/b"/>
</dbReference>
<sequence length="180" mass="20188">MINRLQRGRTTPLNSTSGGATATASPSTSLHLSAQESDQAFLERLRVKEIISDAILNVARCKPDDPIDFLYNYFDAQCQTKPFDRVLARLRLADPKHSSFELLLTELYQSLTNVTTDVVLNGDLYNKLIGNLANTITINEHRLSLLANIHLRPNDPVSLNVFSHGIRAILLHKGWYFEGQ</sequence>
<dbReference type="PANTHER" id="PTHR31932:SF2">
    <property type="entry name" value="TUBULIN POLYGLUTAMYLASE COMPLEX SUBUNIT 1"/>
    <property type="match status" value="1"/>
</dbReference>
<evidence type="ECO:0000313" key="4">
    <source>
        <dbReference type="EMBL" id="CAF3721781.1"/>
    </source>
</evidence>
<dbReference type="EMBL" id="CAJOBA010004721">
    <property type="protein sequence ID" value="CAF3721781.1"/>
    <property type="molecule type" value="Genomic_DNA"/>
</dbReference>
<accession>A0A8S2I650</accession>
<dbReference type="InterPro" id="IPR039235">
    <property type="entry name" value="TPGS1"/>
</dbReference>
<dbReference type="Pfam" id="PF02197">
    <property type="entry name" value="RIIa"/>
    <property type="match status" value="1"/>
</dbReference>
<protein>
    <recommendedName>
        <fullName evidence="2">RIIa domain-containing protein</fullName>
    </recommendedName>
</protein>
<dbReference type="AlphaFoldDB" id="A0A8S2I650"/>
<name>A0A8S2I650_9BILA</name>
<feature type="region of interest" description="Disordered" evidence="1">
    <location>
        <begin position="1"/>
        <end position="30"/>
    </location>
</feature>
<evidence type="ECO:0000313" key="3">
    <source>
        <dbReference type="EMBL" id="CAF0947264.1"/>
    </source>
</evidence>
<evidence type="ECO:0000256" key="1">
    <source>
        <dbReference type="SAM" id="MobiDB-lite"/>
    </source>
</evidence>
<organism evidence="4 5">
    <name type="scientific">Didymodactylos carnosus</name>
    <dbReference type="NCBI Taxonomy" id="1234261"/>
    <lineage>
        <taxon>Eukaryota</taxon>
        <taxon>Metazoa</taxon>
        <taxon>Spiralia</taxon>
        <taxon>Gnathifera</taxon>
        <taxon>Rotifera</taxon>
        <taxon>Eurotatoria</taxon>
        <taxon>Bdelloidea</taxon>
        <taxon>Philodinida</taxon>
        <taxon>Philodinidae</taxon>
        <taxon>Didymodactylos</taxon>
    </lineage>
</organism>
<dbReference type="Proteomes" id="UP000682733">
    <property type="component" value="Unassembled WGS sequence"/>
</dbReference>
<feature type="compositionally biased region" description="Polar residues" evidence="1">
    <location>
        <begin position="8"/>
        <end position="30"/>
    </location>
</feature>
<evidence type="ECO:0000259" key="2">
    <source>
        <dbReference type="Pfam" id="PF02197"/>
    </source>
</evidence>
<dbReference type="SUPFAM" id="SSF47391">
    <property type="entry name" value="Dimerization-anchoring domain of cAMP-dependent PK regulatory subunit"/>
    <property type="match status" value="1"/>
</dbReference>
<proteinExistence type="predicted"/>
<feature type="domain" description="RIIa" evidence="2">
    <location>
        <begin position="50"/>
        <end position="75"/>
    </location>
</feature>
<gene>
    <name evidence="3" type="ORF">OVA965_LOCUS11960</name>
    <name evidence="4" type="ORF">TMI583_LOCUS11964</name>
</gene>
<comment type="caution">
    <text evidence="4">The sequence shown here is derived from an EMBL/GenBank/DDBJ whole genome shotgun (WGS) entry which is preliminary data.</text>
</comment>
<dbReference type="Gene3D" id="1.20.890.10">
    <property type="entry name" value="cAMP-dependent protein kinase regulatory subunit, dimerization-anchoring domain"/>
    <property type="match status" value="1"/>
</dbReference>
<dbReference type="GO" id="GO:0008017">
    <property type="term" value="F:microtubule binding"/>
    <property type="evidence" value="ECO:0007669"/>
    <property type="project" value="TreeGrafter"/>
</dbReference>
<reference evidence="4" key="1">
    <citation type="submission" date="2021-02" db="EMBL/GenBank/DDBJ databases">
        <authorList>
            <person name="Nowell W R."/>
        </authorList>
    </citation>
    <scope>NUCLEOTIDE SEQUENCE</scope>
</reference>
<dbReference type="EMBL" id="CAJNOK010004716">
    <property type="protein sequence ID" value="CAF0947264.1"/>
    <property type="molecule type" value="Genomic_DNA"/>
</dbReference>
<dbReference type="PANTHER" id="PTHR31932">
    <property type="entry name" value="TUBULIN POLYGLUTAMYLASE COMPLEX SUBUNIT 1"/>
    <property type="match status" value="1"/>
</dbReference>
<dbReference type="Proteomes" id="UP000677228">
    <property type="component" value="Unassembled WGS sequence"/>
</dbReference>